<dbReference type="InterPro" id="IPR009200">
    <property type="entry name" value="DUF1269_membrane"/>
</dbReference>
<proteinExistence type="predicted"/>
<evidence type="ECO:0000313" key="2">
    <source>
        <dbReference type="Proteomes" id="UP000246483"/>
    </source>
</evidence>
<dbReference type="EMBL" id="QGUB01000020">
    <property type="protein sequence ID" value="PWW42631.1"/>
    <property type="molecule type" value="Genomic_DNA"/>
</dbReference>
<dbReference type="AlphaFoldDB" id="A0A317R6R3"/>
<protein>
    <submittedName>
        <fullName evidence="1">Putative membrane protein</fullName>
    </submittedName>
</protein>
<sequence length="184" mass="19319">MSELIVVGFDNSNDADRVLTELGRLRREYLIDLEDAVVAIRDPDGKVHIKQSISVLGRSVSYGTLSGALWGTLVGLLFLNPLAGMAIGGVVGAGTGALSGSLIDYGINDDFIRDIGNTLAPDTSAIFLLIRKAQPDKVLAELSGYRGRILRSSLSPEQETKLGAVLARESEAPSKAPVGATVAA</sequence>
<reference evidence="1 2" key="1">
    <citation type="submission" date="2018-05" db="EMBL/GenBank/DDBJ databases">
        <title>Genomic Encyclopedia of Type Strains, Phase IV (KMG-IV): sequencing the most valuable type-strain genomes for metagenomic binning, comparative biology and taxonomic classification.</title>
        <authorList>
            <person name="Goeker M."/>
        </authorList>
    </citation>
    <scope>NUCLEOTIDE SEQUENCE [LARGE SCALE GENOMIC DNA]</scope>
    <source>
        <strain evidence="1 2">DSM 26006</strain>
    </source>
</reference>
<comment type="caution">
    <text evidence="1">The sequence shown here is derived from an EMBL/GenBank/DDBJ whole genome shotgun (WGS) entry which is preliminary data.</text>
</comment>
<evidence type="ECO:0000313" key="1">
    <source>
        <dbReference type="EMBL" id="PWW42631.1"/>
    </source>
</evidence>
<dbReference type="Pfam" id="PF06897">
    <property type="entry name" value="DUF1269"/>
    <property type="match status" value="1"/>
</dbReference>
<name>A0A317R6R3_9BURK</name>
<organism evidence="1 2">
    <name type="scientific">Melaminivora alkalimesophila</name>
    <dbReference type="NCBI Taxonomy" id="1165852"/>
    <lineage>
        <taxon>Bacteria</taxon>
        <taxon>Pseudomonadati</taxon>
        <taxon>Pseudomonadota</taxon>
        <taxon>Betaproteobacteria</taxon>
        <taxon>Burkholderiales</taxon>
        <taxon>Comamonadaceae</taxon>
        <taxon>Melaminivora</taxon>
    </lineage>
</organism>
<keyword evidence="2" id="KW-1185">Reference proteome</keyword>
<dbReference type="OrthoDB" id="275223at2"/>
<gene>
    <name evidence="1" type="ORF">DFR36_1203</name>
</gene>
<dbReference type="Proteomes" id="UP000246483">
    <property type="component" value="Unassembled WGS sequence"/>
</dbReference>
<dbReference type="RefSeq" id="WP_019372682.1">
    <property type="nucleotide sequence ID" value="NZ_ALEE01000059.1"/>
</dbReference>
<accession>A0A317R6R3</accession>